<gene>
    <name evidence="2" type="ORF">CIB95_09345</name>
</gene>
<name>A0A263BTF8_9BACI</name>
<reference evidence="3" key="1">
    <citation type="submission" date="2017-08" db="EMBL/GenBank/DDBJ databases">
        <authorList>
            <person name="Huang Z."/>
        </authorList>
    </citation>
    <scope>NUCLEOTIDE SEQUENCE [LARGE SCALE GENOMIC DNA]</scope>
    <source>
        <strain evidence="3">SA5d-4</strain>
    </source>
</reference>
<accession>A0A263BTF8</accession>
<protein>
    <recommendedName>
        <fullName evidence="1">DUF7164 domain-containing protein</fullName>
    </recommendedName>
</protein>
<keyword evidence="3" id="KW-1185">Reference proteome</keyword>
<dbReference type="AlphaFoldDB" id="A0A263BTF8"/>
<reference evidence="2 3" key="2">
    <citation type="submission" date="2017-09" db="EMBL/GenBank/DDBJ databases">
        <title>Bacillus patelloidae sp. nov., isolated from the intestinal tract of a marine limpet.</title>
        <authorList>
            <person name="Liu R."/>
            <person name="Dong C."/>
            <person name="Shao Z."/>
        </authorList>
    </citation>
    <scope>NUCLEOTIDE SEQUENCE [LARGE SCALE GENOMIC DNA]</scope>
    <source>
        <strain evidence="2 3">SA5d-4</strain>
    </source>
</reference>
<proteinExistence type="predicted"/>
<evidence type="ECO:0000313" key="3">
    <source>
        <dbReference type="Proteomes" id="UP000217083"/>
    </source>
</evidence>
<dbReference type="EMBL" id="NPIA01000004">
    <property type="protein sequence ID" value="OZM56965.1"/>
    <property type="molecule type" value="Genomic_DNA"/>
</dbReference>
<dbReference type="Proteomes" id="UP000217083">
    <property type="component" value="Unassembled WGS sequence"/>
</dbReference>
<dbReference type="RefSeq" id="WP_094924495.1">
    <property type="nucleotide sequence ID" value="NZ_NPIA01000004.1"/>
</dbReference>
<evidence type="ECO:0000313" key="2">
    <source>
        <dbReference type="EMBL" id="OZM56965.1"/>
    </source>
</evidence>
<sequence>MKRAVVVYLDNKIDQLKMFRCLYASFKHIQSPDTDLVVFGEDDTLIIVPDDCIKVAIQPDRKFSNYPYIHSLACLAKKEADFTEDYDYLLRSDVDTFLTPAWNNFYPKEYTVGKGQYADQAGVKLKIKETATLFKLKHRGWHNIGSTHYGQAKLVRDVSRIASEITKHLILAVFKDTSGTWPGWYKGVSSMYALEIATNHLLENISTDHHSLDFPSTSVNSIHKNPHIHCWHTDQVFSKFAYLNGEYDQYEPHQLNATSIREYCLKIALEAKGIFKI</sequence>
<dbReference type="InterPro" id="IPR055588">
    <property type="entry name" value="DUF7164"/>
</dbReference>
<evidence type="ECO:0000259" key="1">
    <source>
        <dbReference type="Pfam" id="PF23741"/>
    </source>
</evidence>
<dbReference type="Pfam" id="PF23741">
    <property type="entry name" value="DUF7164"/>
    <property type="match status" value="1"/>
</dbReference>
<comment type="caution">
    <text evidence="2">The sequence shown here is derived from an EMBL/GenBank/DDBJ whole genome shotgun (WGS) entry which is preliminary data.</text>
</comment>
<organism evidence="2 3">
    <name type="scientific">Lottiidibacillus patelloidae</name>
    <dbReference type="NCBI Taxonomy" id="2670334"/>
    <lineage>
        <taxon>Bacteria</taxon>
        <taxon>Bacillati</taxon>
        <taxon>Bacillota</taxon>
        <taxon>Bacilli</taxon>
        <taxon>Bacillales</taxon>
        <taxon>Bacillaceae</taxon>
        <taxon>Lottiidibacillus</taxon>
    </lineage>
</organism>
<feature type="domain" description="DUF7164" evidence="1">
    <location>
        <begin position="2"/>
        <end position="273"/>
    </location>
</feature>